<feature type="chain" id="PRO_5020576122" description="PepSY domain-containing protein" evidence="1">
    <location>
        <begin position="21"/>
        <end position="109"/>
    </location>
</feature>
<dbReference type="AlphaFoldDB" id="A0A4V1RUK9"/>
<name>A0A4V1RUK9_9HYPH</name>
<feature type="signal peptide" evidence="1">
    <location>
        <begin position="1"/>
        <end position="20"/>
    </location>
</feature>
<dbReference type="RefSeq" id="WP_129227121.1">
    <property type="nucleotide sequence ID" value="NZ_QYBB01000013.1"/>
</dbReference>
<keyword evidence="3" id="KW-1185">Reference proteome</keyword>
<accession>A0A4V1RUK9</accession>
<dbReference type="Proteomes" id="UP000290759">
    <property type="component" value="Unassembled WGS sequence"/>
</dbReference>
<evidence type="ECO:0000313" key="3">
    <source>
        <dbReference type="Proteomes" id="UP000290759"/>
    </source>
</evidence>
<reference evidence="2 3" key="2">
    <citation type="submission" date="2019-02" db="EMBL/GenBank/DDBJ databases">
        <title>'Lichenibacterium ramalinii' gen. nov. sp. nov., 'Lichenibacterium minor' gen. nov. sp. nov.</title>
        <authorList>
            <person name="Pankratov T."/>
        </authorList>
    </citation>
    <scope>NUCLEOTIDE SEQUENCE [LARGE SCALE GENOMIC DNA]</scope>
    <source>
        <strain evidence="2 3">RmlP026</strain>
    </source>
</reference>
<proteinExistence type="predicted"/>
<dbReference type="EMBL" id="QYBB01000013">
    <property type="protein sequence ID" value="RYC31514.1"/>
    <property type="molecule type" value="Genomic_DNA"/>
</dbReference>
<sequence length="109" mass="11465">MTRAALILAVLASSCGAAVAQGPPDDAQPLACVRPARARELFFEKGLVPPIRALREASNLGNAEAIDIQLCWFRGELVYDVTLLGRDGPVTHRLVAAATGAPLGEHPNP</sequence>
<keyword evidence="1" id="KW-0732">Signal</keyword>
<dbReference type="PROSITE" id="PS51257">
    <property type="entry name" value="PROKAR_LIPOPROTEIN"/>
    <property type="match status" value="1"/>
</dbReference>
<evidence type="ECO:0008006" key="4">
    <source>
        <dbReference type="Google" id="ProtNLM"/>
    </source>
</evidence>
<comment type="caution">
    <text evidence="2">The sequence shown here is derived from an EMBL/GenBank/DDBJ whole genome shotgun (WGS) entry which is preliminary data.</text>
</comment>
<dbReference type="OrthoDB" id="7864982at2"/>
<evidence type="ECO:0000313" key="2">
    <source>
        <dbReference type="EMBL" id="RYC31514.1"/>
    </source>
</evidence>
<organism evidence="2 3">
    <name type="scientific">Lichenibacterium minor</name>
    <dbReference type="NCBI Taxonomy" id="2316528"/>
    <lineage>
        <taxon>Bacteria</taxon>
        <taxon>Pseudomonadati</taxon>
        <taxon>Pseudomonadota</taxon>
        <taxon>Alphaproteobacteria</taxon>
        <taxon>Hyphomicrobiales</taxon>
        <taxon>Lichenihabitantaceae</taxon>
        <taxon>Lichenibacterium</taxon>
    </lineage>
</organism>
<protein>
    <recommendedName>
        <fullName evidence="4">PepSY domain-containing protein</fullName>
    </recommendedName>
</protein>
<reference evidence="2 3" key="1">
    <citation type="submission" date="2018-12" db="EMBL/GenBank/DDBJ databases">
        <authorList>
            <person name="Grouzdev D.S."/>
            <person name="Krutkina M.S."/>
        </authorList>
    </citation>
    <scope>NUCLEOTIDE SEQUENCE [LARGE SCALE GENOMIC DNA]</scope>
    <source>
        <strain evidence="2 3">RmlP026</strain>
    </source>
</reference>
<gene>
    <name evidence="2" type="ORF">D3273_12775</name>
</gene>
<evidence type="ECO:0000256" key="1">
    <source>
        <dbReference type="SAM" id="SignalP"/>
    </source>
</evidence>